<dbReference type="AlphaFoldDB" id="A0A7G9YW59"/>
<dbReference type="SUPFAM" id="SSF53335">
    <property type="entry name" value="S-adenosyl-L-methionine-dependent methyltransferases"/>
    <property type="match status" value="1"/>
</dbReference>
<accession>A0A7G9YW59</accession>
<protein>
    <recommendedName>
        <fullName evidence="5">Ribosomal RNA large subunit methyltransferase E</fullName>
        <ecNumber evidence="5">2.1.1.166</ecNumber>
    </recommendedName>
    <alternativeName>
        <fullName evidence="5">23S rRNA Um2552 methyltransferase</fullName>
    </alternativeName>
    <alternativeName>
        <fullName evidence="5">rRNA (uridine-2'-O-)-methyltransferase</fullName>
    </alternativeName>
</protein>
<proteinExistence type="inferred from homology"/>
<dbReference type="Gene3D" id="3.40.50.150">
    <property type="entry name" value="Vaccinia Virus protein VP39"/>
    <property type="match status" value="1"/>
</dbReference>
<sequence length="213" mass="23733">MVKRADLNTDRYYKRAKAEGYRARSAFKLLQIVNKFELIKEGDIVVDLGAAPGGWSQVAKEIVGEKGVVISVDLQQIEQIEGVESLKSDITNEMETIKTIKETLLMKISKGKDLVDVVLSDASPRLSGNRDYDHFRSFELAKSVLNVASSLLCNNGSFVAKIFQGVCYNAFYKNVQEKFGYTKAYSPAATRKRSAEVYVIGKGFLGNQDDKKK</sequence>
<evidence type="ECO:0000256" key="4">
    <source>
        <dbReference type="ARBA" id="ARBA00022691"/>
    </source>
</evidence>
<feature type="binding site" evidence="5">
    <location>
        <position position="89"/>
    </location>
    <ligand>
        <name>S-adenosyl-L-methionine</name>
        <dbReference type="ChEBI" id="CHEBI:59789"/>
    </ligand>
</feature>
<dbReference type="PANTHER" id="PTHR10920">
    <property type="entry name" value="RIBOSOMAL RNA METHYLTRANSFERASE"/>
    <property type="match status" value="1"/>
</dbReference>
<evidence type="ECO:0000259" key="7">
    <source>
        <dbReference type="Pfam" id="PF01728"/>
    </source>
</evidence>
<name>A0A7G9YW59_9EURY</name>
<evidence type="ECO:0000256" key="5">
    <source>
        <dbReference type="HAMAP-Rule" id="MF_01547"/>
    </source>
</evidence>
<feature type="domain" description="Ribosomal RNA methyltransferase FtsJ" evidence="7">
    <location>
        <begin position="21"/>
        <end position="204"/>
    </location>
</feature>
<evidence type="ECO:0000256" key="1">
    <source>
        <dbReference type="ARBA" id="ARBA00022552"/>
    </source>
</evidence>
<comment type="function">
    <text evidence="5">Specifically methylates the uridine in position 2552 of 23S rRNA at the 2'-O position of the ribose in the fully assembled 50S ribosomal subunit.</text>
</comment>
<gene>
    <name evidence="5 8" type="primary">rlmE</name>
    <name evidence="8" type="ORF">BPDGFPMF_00002</name>
</gene>
<keyword evidence="1 5" id="KW-0698">rRNA processing</keyword>
<keyword evidence="5" id="KW-0963">Cytoplasm</keyword>
<dbReference type="GO" id="GO:0008650">
    <property type="term" value="F:rRNA (uridine-2'-O-)-methyltransferase activity"/>
    <property type="evidence" value="ECO:0007669"/>
    <property type="project" value="UniProtKB-UniRule"/>
</dbReference>
<evidence type="ECO:0000256" key="6">
    <source>
        <dbReference type="PIRSR" id="PIRSR005461-1"/>
    </source>
</evidence>
<evidence type="ECO:0000256" key="2">
    <source>
        <dbReference type="ARBA" id="ARBA00022603"/>
    </source>
</evidence>
<feature type="binding site" evidence="5">
    <location>
        <position position="55"/>
    </location>
    <ligand>
        <name>S-adenosyl-L-methionine</name>
        <dbReference type="ChEBI" id="CHEBI:59789"/>
    </ligand>
</feature>
<feature type="active site" description="Proton acceptor" evidence="5 6">
    <location>
        <position position="161"/>
    </location>
</feature>
<dbReference type="PIRSF" id="PIRSF005461">
    <property type="entry name" value="23S_rRNA_mtase"/>
    <property type="match status" value="1"/>
</dbReference>
<dbReference type="EMBL" id="MT631505">
    <property type="protein sequence ID" value="QNO52243.1"/>
    <property type="molecule type" value="Genomic_DNA"/>
</dbReference>
<feature type="binding site" evidence="5">
    <location>
        <position position="53"/>
    </location>
    <ligand>
        <name>S-adenosyl-L-methionine</name>
        <dbReference type="ChEBI" id="CHEBI:59789"/>
    </ligand>
</feature>
<comment type="similarity">
    <text evidence="5">Belongs to the class I-like SAM-binding methyltransferase superfamily. RNA methyltransferase RlmE family.</text>
</comment>
<dbReference type="EC" id="2.1.1.166" evidence="5"/>
<dbReference type="InterPro" id="IPR015507">
    <property type="entry name" value="rRNA-MeTfrase_E"/>
</dbReference>
<keyword evidence="2 5" id="KW-0489">Methyltransferase</keyword>
<dbReference type="PANTHER" id="PTHR10920:SF13">
    <property type="entry name" value="PRE-RRNA 2'-O-RIBOSE RNA METHYLTRANSFERASE FTSJ3"/>
    <property type="match status" value="1"/>
</dbReference>
<comment type="catalytic activity">
    <reaction evidence="5">
        <text>uridine(2552) in 23S rRNA + S-adenosyl-L-methionine = 2'-O-methyluridine(2552) in 23S rRNA + S-adenosyl-L-homocysteine + H(+)</text>
        <dbReference type="Rhea" id="RHEA:42720"/>
        <dbReference type="Rhea" id="RHEA-COMP:10202"/>
        <dbReference type="Rhea" id="RHEA-COMP:10203"/>
        <dbReference type="ChEBI" id="CHEBI:15378"/>
        <dbReference type="ChEBI" id="CHEBI:57856"/>
        <dbReference type="ChEBI" id="CHEBI:59789"/>
        <dbReference type="ChEBI" id="CHEBI:65315"/>
        <dbReference type="ChEBI" id="CHEBI:74478"/>
        <dbReference type="EC" id="2.1.1.166"/>
    </reaction>
</comment>
<feature type="binding site" evidence="5">
    <location>
        <position position="121"/>
    </location>
    <ligand>
        <name>S-adenosyl-L-methionine</name>
        <dbReference type="ChEBI" id="CHEBI:59789"/>
    </ligand>
</feature>
<evidence type="ECO:0000313" key="8">
    <source>
        <dbReference type="EMBL" id="QNO52243.1"/>
    </source>
</evidence>
<dbReference type="GO" id="GO:0005737">
    <property type="term" value="C:cytoplasm"/>
    <property type="evidence" value="ECO:0007669"/>
    <property type="project" value="UniProtKB-SubCell"/>
</dbReference>
<comment type="subcellular location">
    <subcellularLocation>
        <location evidence="5">Cytoplasm</location>
    </subcellularLocation>
</comment>
<evidence type="ECO:0000256" key="3">
    <source>
        <dbReference type="ARBA" id="ARBA00022679"/>
    </source>
</evidence>
<dbReference type="InterPro" id="IPR050082">
    <property type="entry name" value="RNA_methyltr_RlmE"/>
</dbReference>
<organism evidence="8">
    <name type="scientific">Candidatus Methanophagaceae archaeon ANME-1 ERB6</name>
    <dbReference type="NCBI Taxonomy" id="2759912"/>
    <lineage>
        <taxon>Archaea</taxon>
        <taxon>Methanobacteriati</taxon>
        <taxon>Methanobacteriota</taxon>
        <taxon>Stenosarchaea group</taxon>
        <taxon>Methanomicrobia</taxon>
        <taxon>Candidatus Methanophagales</taxon>
        <taxon>Candidatus Methanophagaceae</taxon>
    </lineage>
</organism>
<keyword evidence="4 5" id="KW-0949">S-adenosyl-L-methionine</keyword>
<dbReference type="InterPro" id="IPR002877">
    <property type="entry name" value="RNA_MeTrfase_FtsJ_dom"/>
</dbReference>
<dbReference type="HAMAP" id="MF_01547">
    <property type="entry name" value="RNA_methyltr_E"/>
    <property type="match status" value="1"/>
</dbReference>
<feature type="binding site" evidence="5">
    <location>
        <position position="73"/>
    </location>
    <ligand>
        <name>S-adenosyl-L-methionine</name>
        <dbReference type="ChEBI" id="CHEBI:59789"/>
    </ligand>
</feature>
<dbReference type="Pfam" id="PF01728">
    <property type="entry name" value="FtsJ"/>
    <property type="match status" value="1"/>
</dbReference>
<reference evidence="8" key="1">
    <citation type="submission" date="2020-06" db="EMBL/GenBank/DDBJ databases">
        <title>Unique genomic features of the anaerobic methanotrophic archaea.</title>
        <authorList>
            <person name="Chadwick G.L."/>
            <person name="Skennerton C.T."/>
            <person name="Laso-Perez R."/>
            <person name="Leu A.O."/>
            <person name="Speth D.R."/>
            <person name="Yu H."/>
            <person name="Morgan-Lang C."/>
            <person name="Hatzenpichler R."/>
            <person name="Goudeau D."/>
            <person name="Malmstrom R."/>
            <person name="Brazelton W.J."/>
            <person name="Woyke T."/>
            <person name="Hallam S.J."/>
            <person name="Tyson G.W."/>
            <person name="Wegener G."/>
            <person name="Boetius A."/>
            <person name="Orphan V."/>
        </authorList>
    </citation>
    <scope>NUCLEOTIDE SEQUENCE</scope>
</reference>
<dbReference type="InterPro" id="IPR029063">
    <property type="entry name" value="SAM-dependent_MTases_sf"/>
</dbReference>
<keyword evidence="3 5" id="KW-0808">Transferase</keyword>